<name>A0A5B0Q072_PUCGR</name>
<evidence type="ECO:0000313" key="4">
    <source>
        <dbReference type="Proteomes" id="UP000324748"/>
    </source>
</evidence>
<feature type="region of interest" description="Disordered" evidence="1">
    <location>
        <begin position="1"/>
        <end position="33"/>
    </location>
</feature>
<dbReference type="EMBL" id="VDEP01000172">
    <property type="protein sequence ID" value="KAA1126201.1"/>
    <property type="molecule type" value="Genomic_DNA"/>
</dbReference>
<gene>
    <name evidence="2" type="ORF">PGT21_036511</name>
    <name evidence="3" type="ORF">PGTUg99_012256</name>
</gene>
<sequence length="58" mass="6443">MWSTSTRDERAAPSKKDQEDLGQVEAARGRKGPAGRLVWPRHVSIIIPLLGSLPTDKY</sequence>
<protein>
    <submittedName>
        <fullName evidence="2">Uncharacterized protein</fullName>
    </submittedName>
</protein>
<dbReference type="Proteomes" id="UP000324748">
    <property type="component" value="Unassembled WGS sequence"/>
</dbReference>
<comment type="caution">
    <text evidence="2">The sequence shown here is derived from an EMBL/GenBank/DDBJ whole genome shotgun (WGS) entry which is preliminary data.</text>
</comment>
<organism evidence="2 4">
    <name type="scientific">Puccinia graminis f. sp. tritici</name>
    <dbReference type="NCBI Taxonomy" id="56615"/>
    <lineage>
        <taxon>Eukaryota</taxon>
        <taxon>Fungi</taxon>
        <taxon>Dikarya</taxon>
        <taxon>Basidiomycota</taxon>
        <taxon>Pucciniomycotina</taxon>
        <taxon>Pucciniomycetes</taxon>
        <taxon>Pucciniales</taxon>
        <taxon>Pucciniaceae</taxon>
        <taxon>Puccinia</taxon>
    </lineage>
</organism>
<dbReference type="Proteomes" id="UP000325313">
    <property type="component" value="Unassembled WGS sequence"/>
</dbReference>
<dbReference type="EMBL" id="VSWC01000040">
    <property type="protein sequence ID" value="KAA1106602.1"/>
    <property type="molecule type" value="Genomic_DNA"/>
</dbReference>
<feature type="compositionally biased region" description="Basic and acidic residues" evidence="1">
    <location>
        <begin position="1"/>
        <end position="19"/>
    </location>
</feature>
<dbReference type="AlphaFoldDB" id="A0A5B0Q072"/>
<evidence type="ECO:0000313" key="2">
    <source>
        <dbReference type="EMBL" id="KAA1106602.1"/>
    </source>
</evidence>
<evidence type="ECO:0000256" key="1">
    <source>
        <dbReference type="SAM" id="MobiDB-lite"/>
    </source>
</evidence>
<reference evidence="4 5" key="1">
    <citation type="submission" date="2019-05" db="EMBL/GenBank/DDBJ databases">
        <title>Emergence of the Ug99 lineage of the wheat stem rust pathogen through somatic hybridization.</title>
        <authorList>
            <person name="Li F."/>
            <person name="Upadhyaya N.M."/>
            <person name="Sperschneider J."/>
            <person name="Matny O."/>
            <person name="Nguyen-Phuc H."/>
            <person name="Mago R."/>
            <person name="Raley C."/>
            <person name="Miller M.E."/>
            <person name="Silverstein K.A.T."/>
            <person name="Henningsen E."/>
            <person name="Hirsch C.D."/>
            <person name="Visser B."/>
            <person name="Pretorius Z.A."/>
            <person name="Steffenson B.J."/>
            <person name="Schwessinger B."/>
            <person name="Dodds P.N."/>
            <person name="Figueroa M."/>
        </authorList>
    </citation>
    <scope>NUCLEOTIDE SEQUENCE [LARGE SCALE GENOMIC DNA]</scope>
    <source>
        <strain evidence="2">21-0</strain>
        <strain evidence="3 5">Ug99</strain>
    </source>
</reference>
<evidence type="ECO:0000313" key="5">
    <source>
        <dbReference type="Proteomes" id="UP000325313"/>
    </source>
</evidence>
<proteinExistence type="predicted"/>
<keyword evidence="4" id="KW-1185">Reference proteome</keyword>
<evidence type="ECO:0000313" key="3">
    <source>
        <dbReference type="EMBL" id="KAA1126201.1"/>
    </source>
</evidence>
<accession>A0A5B0Q072</accession>